<dbReference type="AlphaFoldDB" id="A0A6G1KJW2"/>
<evidence type="ECO:0000256" key="3">
    <source>
        <dbReference type="ARBA" id="ARBA00023239"/>
    </source>
</evidence>
<dbReference type="PROSITE" id="PS00920">
    <property type="entry name" value="NITRIL_CHT_1"/>
    <property type="match status" value="1"/>
</dbReference>
<dbReference type="Pfam" id="PF00795">
    <property type="entry name" value="CN_hydrolase"/>
    <property type="match status" value="1"/>
</dbReference>
<evidence type="ECO:0000256" key="4">
    <source>
        <dbReference type="ARBA" id="ARBA00036406"/>
    </source>
</evidence>
<keyword evidence="9" id="KW-1185">Reference proteome</keyword>
<comment type="catalytic activity">
    <reaction evidence="4">
        <text>a nitrile + 2 H2O = a carboxylate + NH4(+)</text>
        <dbReference type="Rhea" id="RHEA:21724"/>
        <dbReference type="ChEBI" id="CHEBI:15377"/>
        <dbReference type="ChEBI" id="CHEBI:18379"/>
        <dbReference type="ChEBI" id="CHEBI:28938"/>
        <dbReference type="ChEBI" id="CHEBI:29067"/>
        <dbReference type="EC" id="3.5.5.1"/>
    </reaction>
</comment>
<dbReference type="SUPFAM" id="SSF56317">
    <property type="entry name" value="Carbon-nitrogen hydrolase"/>
    <property type="match status" value="1"/>
</dbReference>
<comment type="similarity">
    <text evidence="1">Belongs to the carbon-nitrogen hydrolase superfamily. Nitrilase family.</text>
</comment>
<feature type="active site" description="Proton acceptor" evidence="6">
    <location>
        <position position="46"/>
    </location>
</feature>
<dbReference type="EC" id="3.5.5.1" evidence="5"/>
<feature type="domain" description="CN hydrolase" evidence="7">
    <location>
        <begin position="6"/>
        <end position="291"/>
    </location>
</feature>
<sequence length="334" mass="36135">MASSTLRVAVTQAEPEWLDLPGTVKKTVTLIAEAAQGGARIIAFPECWLSGYPGWIWTRPVDPPLNTRYILNSLPVESSEMEQIKSAAKEHSICVVMGFSERTETNSLYISQAIISPQGELVMKRRKLKPTHMERTVFGDGSGPDLDNVVSIDFGADFGKLKIGTLACWEHLQPLLKYRTISQGEVIHISMWPPIDPHGGVESPSIYGMSAEGCLNLSQAYAMESGTYVLHCTAVCNEKGIETLNTPGGILFQAPGGGHSAVVGPDGRRLTPALEGGNPSAEGLVYADLNLTNGITNRAFLDVVGHYSRPDLMWLGVDNKDKQCVVLSQGSQKL</sequence>
<dbReference type="GO" id="GO:0016836">
    <property type="term" value="F:hydro-lyase activity"/>
    <property type="evidence" value="ECO:0007669"/>
    <property type="project" value="UniProtKB-ARBA"/>
</dbReference>
<keyword evidence="2 8" id="KW-0378">Hydrolase</keyword>
<organism evidence="8 9">
    <name type="scientific">Pleomassaria siparia CBS 279.74</name>
    <dbReference type="NCBI Taxonomy" id="1314801"/>
    <lineage>
        <taxon>Eukaryota</taxon>
        <taxon>Fungi</taxon>
        <taxon>Dikarya</taxon>
        <taxon>Ascomycota</taxon>
        <taxon>Pezizomycotina</taxon>
        <taxon>Dothideomycetes</taxon>
        <taxon>Pleosporomycetidae</taxon>
        <taxon>Pleosporales</taxon>
        <taxon>Pleomassariaceae</taxon>
        <taxon>Pleomassaria</taxon>
    </lineage>
</organism>
<dbReference type="Proteomes" id="UP000799428">
    <property type="component" value="Unassembled WGS sequence"/>
</dbReference>
<dbReference type="InterPro" id="IPR036526">
    <property type="entry name" value="C-N_Hydrolase_sf"/>
</dbReference>
<evidence type="ECO:0000256" key="2">
    <source>
        <dbReference type="ARBA" id="ARBA00022801"/>
    </source>
</evidence>
<gene>
    <name evidence="8" type="ORF">K504DRAFT_423518</name>
</gene>
<evidence type="ECO:0000256" key="5">
    <source>
        <dbReference type="ARBA" id="ARBA00039045"/>
    </source>
</evidence>
<dbReference type="PANTHER" id="PTHR46044">
    <property type="entry name" value="NITRILASE"/>
    <property type="match status" value="1"/>
</dbReference>
<dbReference type="GO" id="GO:0000257">
    <property type="term" value="F:nitrilase activity"/>
    <property type="evidence" value="ECO:0007669"/>
    <property type="project" value="UniProtKB-EC"/>
</dbReference>
<accession>A0A6G1KJW2</accession>
<name>A0A6G1KJW2_9PLEO</name>
<dbReference type="InterPro" id="IPR044149">
    <property type="entry name" value="Nitrilases_CHs"/>
</dbReference>
<dbReference type="FunFam" id="3.60.110.10:FF:000011">
    <property type="entry name" value="Cyanide hydratase"/>
    <property type="match status" value="1"/>
</dbReference>
<evidence type="ECO:0000256" key="1">
    <source>
        <dbReference type="ARBA" id="ARBA00008129"/>
    </source>
</evidence>
<dbReference type="Gene3D" id="3.60.110.10">
    <property type="entry name" value="Carbon-nitrogen hydrolase"/>
    <property type="match status" value="1"/>
</dbReference>
<evidence type="ECO:0000259" key="7">
    <source>
        <dbReference type="PROSITE" id="PS50263"/>
    </source>
</evidence>
<keyword evidence="3" id="KW-0456">Lyase</keyword>
<protein>
    <recommendedName>
        <fullName evidence="5">nitrilase</fullName>
        <ecNumber evidence="5">3.5.5.1</ecNumber>
    </recommendedName>
</protein>
<dbReference type="CDD" id="cd07564">
    <property type="entry name" value="nitrilases_CHs"/>
    <property type="match status" value="1"/>
</dbReference>
<evidence type="ECO:0000313" key="9">
    <source>
        <dbReference type="Proteomes" id="UP000799428"/>
    </source>
</evidence>
<evidence type="ECO:0000256" key="6">
    <source>
        <dbReference type="PROSITE-ProRule" id="PRU10139"/>
    </source>
</evidence>
<dbReference type="InterPro" id="IPR003010">
    <property type="entry name" value="C-N_Hydrolase"/>
</dbReference>
<dbReference type="OrthoDB" id="10250282at2759"/>
<dbReference type="EMBL" id="MU005765">
    <property type="protein sequence ID" value="KAF2713129.1"/>
    <property type="molecule type" value="Genomic_DNA"/>
</dbReference>
<dbReference type="InterPro" id="IPR000132">
    <property type="entry name" value="Nitrilase/CN_hydratase_CS"/>
</dbReference>
<reference evidence="8" key="1">
    <citation type="journal article" date="2020" name="Stud. Mycol.">
        <title>101 Dothideomycetes genomes: a test case for predicting lifestyles and emergence of pathogens.</title>
        <authorList>
            <person name="Haridas S."/>
            <person name="Albert R."/>
            <person name="Binder M."/>
            <person name="Bloem J."/>
            <person name="Labutti K."/>
            <person name="Salamov A."/>
            <person name="Andreopoulos B."/>
            <person name="Baker S."/>
            <person name="Barry K."/>
            <person name="Bills G."/>
            <person name="Bluhm B."/>
            <person name="Cannon C."/>
            <person name="Castanera R."/>
            <person name="Culley D."/>
            <person name="Daum C."/>
            <person name="Ezra D."/>
            <person name="Gonzalez J."/>
            <person name="Henrissat B."/>
            <person name="Kuo A."/>
            <person name="Liang C."/>
            <person name="Lipzen A."/>
            <person name="Lutzoni F."/>
            <person name="Magnuson J."/>
            <person name="Mondo S."/>
            <person name="Nolan M."/>
            <person name="Ohm R."/>
            <person name="Pangilinan J."/>
            <person name="Park H.-J."/>
            <person name="Ramirez L."/>
            <person name="Alfaro M."/>
            <person name="Sun H."/>
            <person name="Tritt A."/>
            <person name="Yoshinaga Y."/>
            <person name="Zwiers L.-H."/>
            <person name="Turgeon B."/>
            <person name="Goodwin S."/>
            <person name="Spatafora J."/>
            <person name="Crous P."/>
            <person name="Grigoriev I."/>
        </authorList>
    </citation>
    <scope>NUCLEOTIDE SEQUENCE</scope>
    <source>
        <strain evidence="8">CBS 279.74</strain>
    </source>
</reference>
<proteinExistence type="inferred from homology"/>
<dbReference type="PROSITE" id="PS50263">
    <property type="entry name" value="CN_HYDROLASE"/>
    <property type="match status" value="1"/>
</dbReference>
<dbReference type="PANTHER" id="PTHR46044:SF14">
    <property type="entry name" value="ARYLACETONITRILASE"/>
    <property type="match status" value="1"/>
</dbReference>
<evidence type="ECO:0000313" key="8">
    <source>
        <dbReference type="EMBL" id="KAF2713129.1"/>
    </source>
</evidence>